<organism evidence="1">
    <name type="scientific">Mycobacterium sp. (strain JLS)</name>
    <dbReference type="NCBI Taxonomy" id="164757"/>
    <lineage>
        <taxon>Bacteria</taxon>
        <taxon>Bacillati</taxon>
        <taxon>Actinomycetota</taxon>
        <taxon>Actinomycetes</taxon>
        <taxon>Mycobacteriales</taxon>
        <taxon>Mycobacteriaceae</taxon>
        <taxon>Mycobacterium</taxon>
    </lineage>
</organism>
<evidence type="ECO:0000313" key="1">
    <source>
        <dbReference type="EMBL" id="ABN97512.1"/>
    </source>
</evidence>
<dbReference type="InterPro" id="IPR009057">
    <property type="entry name" value="Homeodomain-like_sf"/>
</dbReference>
<dbReference type="AlphaFoldDB" id="A0A5Q5CE22"/>
<proteinExistence type="predicted"/>
<dbReference type="KEGG" id="mjl:Mjls_1722"/>
<reference evidence="1" key="1">
    <citation type="submission" date="2007-02" db="EMBL/GenBank/DDBJ databases">
        <title>Complete sequence of Mycobacterium sp. JLS.</title>
        <authorList>
            <consortium name="US DOE Joint Genome Institute"/>
            <person name="Copeland A."/>
            <person name="Lucas S."/>
            <person name="Lapidus A."/>
            <person name="Barry K."/>
            <person name="Detter J.C."/>
            <person name="Glavina del Rio T."/>
            <person name="Hammon N."/>
            <person name="Israni S."/>
            <person name="Dalin E."/>
            <person name="Tice H."/>
            <person name="Pitluck S."/>
            <person name="Chain P."/>
            <person name="Malfatti S."/>
            <person name="Shin M."/>
            <person name="Vergez L."/>
            <person name="Schmutz J."/>
            <person name="Larimer F."/>
            <person name="Land M."/>
            <person name="Hauser L."/>
            <person name="Kyrpides N."/>
            <person name="Mikhailova N."/>
            <person name="Miller C.D."/>
            <person name="Anderson A.J."/>
            <person name="Sims R.C."/>
            <person name="Richardson P."/>
        </authorList>
    </citation>
    <scope>NUCLEOTIDE SEQUENCE [LARGE SCALE GENOMIC DNA]</scope>
    <source>
        <strain evidence="1">JLS</strain>
    </source>
</reference>
<sequence>MSSQSVTHLARLHDLHGRRSLTCRRVFSAAAALLGECADNRLSMPALAARARLAPAAVNARFPSVDAVLAELYLHRVSALPLTVDTGAAVAARVSGQLRAVTLVMADEPTLAAACSRALLCSDDPAVLTARDRIGAEVQRRIAAALGTGAWPEVQATLETVFWGALLQVQSRHIDYRDMAGRLDTMLSLILPGT</sequence>
<dbReference type="EMBL" id="CP000580">
    <property type="protein sequence ID" value="ABN97512.1"/>
    <property type="molecule type" value="Genomic_DNA"/>
</dbReference>
<dbReference type="Gene3D" id="1.10.357.10">
    <property type="entry name" value="Tetracycline Repressor, domain 2"/>
    <property type="match status" value="1"/>
</dbReference>
<name>A0A5Q5CE22_MYCSJ</name>
<accession>A0A5Q5CE22</accession>
<dbReference type="SUPFAM" id="SSF46689">
    <property type="entry name" value="Homeodomain-like"/>
    <property type="match status" value="1"/>
</dbReference>
<gene>
    <name evidence="1" type="ordered locus">Mjls_1722</name>
</gene>
<protein>
    <submittedName>
        <fullName evidence="1">Putative transcriptional regulator, TetR family</fullName>
    </submittedName>
</protein>